<feature type="region of interest" description="Disordered" evidence="1">
    <location>
        <begin position="287"/>
        <end position="312"/>
    </location>
</feature>
<keyword evidence="3" id="KW-1185">Reference proteome</keyword>
<evidence type="ECO:0000256" key="1">
    <source>
        <dbReference type="SAM" id="MobiDB-lite"/>
    </source>
</evidence>
<dbReference type="EMBL" id="CP039396">
    <property type="protein sequence ID" value="QCD41265.1"/>
    <property type="molecule type" value="Genomic_DNA"/>
</dbReference>
<dbReference type="PROSITE" id="PS51257">
    <property type="entry name" value="PROKAR_LIPOPROTEIN"/>
    <property type="match status" value="1"/>
</dbReference>
<dbReference type="Proteomes" id="UP000297149">
    <property type="component" value="Chromosome"/>
</dbReference>
<name>A0A4P7W1G6_9BACT</name>
<dbReference type="KEGG" id="ddb:E7747_02425"/>
<accession>A0A4P7W1G6</accession>
<sequence>MTLKRFGHIALCLLAGLTGISCDGDRNADTPDPIPAEKMVNLTFSVVAPDAVRQSESRALVTTPDKDNYFEREASKYEKIHTLRIIILRPGTDFQGKPVKDSDGNEIINPDTNKPYDKVVEHNRFFTFNENGVVRYDDMNIKVHGGENKTIYILANEESINANLPAGETVNLSSLTPDSPYTADYIENIQIPAGTNGILYDNTNESGAHYIPMSEVYKDVYIEMPETPELREQKVGPFFITRAAVKFSFNIKSDYGKGLYLKSLTFNSLADREYFLPKKTVYSPEKPTFHKVDNSGSTDGSKKPSDTSDTSIDLSGRFITEYEIPESANHSPFTFKFNGDSIDLKDKTTQISLPIYFCESKFLPLDGETIADGKPYSVELVLHTKFGDQTIVATSEKLTLDNLPILPRNTHVKINIDLGVNKATVELVPYTGIWLDPDFGIDRK</sequence>
<protein>
    <recommendedName>
        <fullName evidence="4">Major fimbrial subunit protein N-terminal domain-containing protein</fullName>
    </recommendedName>
</protein>
<dbReference type="AlphaFoldDB" id="A0A4P7W1G6"/>
<proteinExistence type="predicted"/>
<organism evidence="2 3">
    <name type="scientific">Duncaniella dubosii</name>
    <dbReference type="NCBI Taxonomy" id="2518971"/>
    <lineage>
        <taxon>Bacteria</taxon>
        <taxon>Pseudomonadati</taxon>
        <taxon>Bacteroidota</taxon>
        <taxon>Bacteroidia</taxon>
        <taxon>Bacteroidales</taxon>
        <taxon>Muribaculaceae</taxon>
        <taxon>Duncaniella</taxon>
    </lineage>
</organism>
<evidence type="ECO:0008006" key="4">
    <source>
        <dbReference type="Google" id="ProtNLM"/>
    </source>
</evidence>
<gene>
    <name evidence="2" type="ORF">E7747_02425</name>
</gene>
<dbReference type="RefSeq" id="WP_136413886.1">
    <property type="nucleotide sequence ID" value="NZ_CP039396.1"/>
</dbReference>
<reference evidence="3" key="1">
    <citation type="submission" date="2019-02" db="EMBL/GenBank/DDBJ databases">
        <title>Isolation and identification of novel species under the genus Muribaculum.</title>
        <authorList>
            <person name="Miyake S."/>
            <person name="Ding Y."/>
            <person name="Low A."/>
            <person name="Soh M."/>
            <person name="Seedorf H."/>
        </authorList>
    </citation>
    <scope>NUCLEOTIDE SEQUENCE [LARGE SCALE GENOMIC DNA]</scope>
    <source>
        <strain evidence="3">H5</strain>
    </source>
</reference>
<evidence type="ECO:0000313" key="3">
    <source>
        <dbReference type="Proteomes" id="UP000297149"/>
    </source>
</evidence>
<evidence type="ECO:0000313" key="2">
    <source>
        <dbReference type="EMBL" id="QCD41265.1"/>
    </source>
</evidence>